<accession>X5EAW9</accession>
<dbReference type="CDD" id="cd07012">
    <property type="entry name" value="PBP2_Bug_TTT"/>
    <property type="match status" value="1"/>
</dbReference>
<dbReference type="AlphaFoldDB" id="X5EAW9"/>
<organism evidence="3 4">
    <name type="scientific">Corynebacterium glyciniphilum AJ 3170</name>
    <dbReference type="NCBI Taxonomy" id="1404245"/>
    <lineage>
        <taxon>Bacteria</taxon>
        <taxon>Bacillati</taxon>
        <taxon>Actinomycetota</taxon>
        <taxon>Actinomycetes</taxon>
        <taxon>Mycobacteriales</taxon>
        <taxon>Corynebacteriaceae</taxon>
        <taxon>Corynebacterium</taxon>
    </lineage>
</organism>
<dbReference type="PANTHER" id="PTHR42928">
    <property type="entry name" value="TRICARBOXYLATE-BINDING PROTEIN"/>
    <property type="match status" value="1"/>
</dbReference>
<keyword evidence="3" id="KW-0449">Lipoprotein</keyword>
<sequence>MPTPPADDHPPSDSERSTSSPVKKAVSVIAAVVGVALVAFGVVDANNSTAGASARSALTLIAPANAGGGWDSTAREAQQALRSESIVNNPQVVNVPGAGGTIGLSQLSQMRGEATTMMITGITMLGAIHINGSGIDLDDVTPIARLTDDYDVVVVPADSPINTIDDLVDAWRANPTNFPFGGGSLGSLDQMIIAQIAGEAGIDPTSVNYLAHSGGAELATALLSGTITASVSGYADFEDQIEAGRLKMIAISAPDRVEGIDAPTLVESGYDVELTNWRGIVAPPGITDDERADLEAIVDEMITSGTWDDALERNNWTDTSLIGDDFATNLDEETTVVDGIWSDLGY</sequence>
<dbReference type="RefSeq" id="WP_052540036.1">
    <property type="nucleotide sequence ID" value="NZ_CP006842.1"/>
</dbReference>
<feature type="compositionally biased region" description="Basic and acidic residues" evidence="2">
    <location>
        <begin position="1"/>
        <end position="16"/>
    </location>
</feature>
<dbReference type="InterPro" id="IPR005064">
    <property type="entry name" value="BUG"/>
</dbReference>
<dbReference type="OrthoDB" id="9780943at2"/>
<evidence type="ECO:0000256" key="2">
    <source>
        <dbReference type="SAM" id="MobiDB-lite"/>
    </source>
</evidence>
<reference evidence="3 4" key="1">
    <citation type="journal article" date="2015" name="Int. J. Syst. Evol. Microbiol.">
        <title>Revisiting Corynebacterium glyciniphilum (ex Kubota et al., 1972) sp. nov., nom. rev., isolated from putrefied banana.</title>
        <authorList>
            <person name="Al-Dilaimi A."/>
            <person name="Bednarz H."/>
            <person name="Lomker A."/>
            <person name="Niehaus K."/>
            <person name="Kalinowski J."/>
            <person name="Ruckert C."/>
        </authorList>
    </citation>
    <scope>NUCLEOTIDE SEQUENCE [LARGE SCALE GENOMIC DNA]</scope>
    <source>
        <strain evidence="3">AJ 3170</strain>
    </source>
</reference>
<dbReference type="HOGENOM" id="CLU_045683_1_0_11"/>
<evidence type="ECO:0000313" key="4">
    <source>
        <dbReference type="Proteomes" id="UP000023703"/>
    </source>
</evidence>
<dbReference type="STRING" id="1404245.CGLY_10575"/>
<dbReference type="InterPro" id="IPR042100">
    <property type="entry name" value="Bug_dom1"/>
</dbReference>
<protein>
    <submittedName>
        <fullName evidence="3">Transporter, substrate binding lipoprotein, TRAP-T family</fullName>
    </submittedName>
</protein>
<dbReference type="PANTHER" id="PTHR42928:SF3">
    <property type="entry name" value="UPF0065 PROTEIN YFLP"/>
    <property type="match status" value="1"/>
</dbReference>
<dbReference type="KEGG" id="cgy:CGLY_10575"/>
<dbReference type="Pfam" id="PF03401">
    <property type="entry name" value="TctC"/>
    <property type="match status" value="1"/>
</dbReference>
<keyword evidence="4" id="KW-1185">Reference proteome</keyword>
<dbReference type="PIRSF" id="PIRSF017082">
    <property type="entry name" value="YflP"/>
    <property type="match status" value="1"/>
</dbReference>
<dbReference type="eggNOG" id="COG3181">
    <property type="taxonomic scope" value="Bacteria"/>
</dbReference>
<gene>
    <name evidence="3" type="ORF">CGLY_10575</name>
</gene>
<dbReference type="Gene3D" id="3.40.190.150">
    <property type="entry name" value="Bordetella uptake gene, domain 1"/>
    <property type="match status" value="1"/>
</dbReference>
<evidence type="ECO:0000256" key="1">
    <source>
        <dbReference type="ARBA" id="ARBA00006987"/>
    </source>
</evidence>
<dbReference type="Gene3D" id="3.40.190.10">
    <property type="entry name" value="Periplasmic binding protein-like II"/>
    <property type="match status" value="1"/>
</dbReference>
<dbReference type="SUPFAM" id="SSF53850">
    <property type="entry name" value="Periplasmic binding protein-like II"/>
    <property type="match status" value="1"/>
</dbReference>
<proteinExistence type="inferred from homology"/>
<dbReference type="Proteomes" id="UP000023703">
    <property type="component" value="Chromosome"/>
</dbReference>
<feature type="region of interest" description="Disordered" evidence="2">
    <location>
        <begin position="1"/>
        <end position="21"/>
    </location>
</feature>
<comment type="similarity">
    <text evidence="1">Belongs to the UPF0065 (bug) family.</text>
</comment>
<name>X5EAW9_9CORY</name>
<evidence type="ECO:0000313" key="3">
    <source>
        <dbReference type="EMBL" id="AHW64560.1"/>
    </source>
</evidence>
<dbReference type="EMBL" id="CP006842">
    <property type="protein sequence ID" value="AHW64560.1"/>
    <property type="molecule type" value="Genomic_DNA"/>
</dbReference>